<accession>A0AAN6WIW3</accession>
<feature type="chain" id="PRO_5043041282" evidence="1">
    <location>
        <begin position="21"/>
        <end position="102"/>
    </location>
</feature>
<dbReference type="AlphaFoldDB" id="A0AAN6WIW3"/>
<evidence type="ECO:0000313" key="2">
    <source>
        <dbReference type="EMBL" id="KAK4182929.1"/>
    </source>
</evidence>
<dbReference type="Proteomes" id="UP001302126">
    <property type="component" value="Unassembled WGS sequence"/>
</dbReference>
<reference evidence="2" key="1">
    <citation type="journal article" date="2023" name="Mol. Phylogenet. Evol.">
        <title>Genome-scale phylogeny and comparative genomics of the fungal order Sordariales.</title>
        <authorList>
            <person name="Hensen N."/>
            <person name="Bonometti L."/>
            <person name="Westerberg I."/>
            <person name="Brannstrom I.O."/>
            <person name="Guillou S."/>
            <person name="Cros-Aarteil S."/>
            <person name="Calhoun S."/>
            <person name="Haridas S."/>
            <person name="Kuo A."/>
            <person name="Mondo S."/>
            <person name="Pangilinan J."/>
            <person name="Riley R."/>
            <person name="LaButti K."/>
            <person name="Andreopoulos B."/>
            <person name="Lipzen A."/>
            <person name="Chen C."/>
            <person name="Yan M."/>
            <person name="Daum C."/>
            <person name="Ng V."/>
            <person name="Clum A."/>
            <person name="Steindorff A."/>
            <person name="Ohm R.A."/>
            <person name="Martin F."/>
            <person name="Silar P."/>
            <person name="Natvig D.O."/>
            <person name="Lalanne C."/>
            <person name="Gautier V."/>
            <person name="Ament-Velasquez S.L."/>
            <person name="Kruys A."/>
            <person name="Hutchinson M.I."/>
            <person name="Powell A.J."/>
            <person name="Barry K."/>
            <person name="Miller A.N."/>
            <person name="Grigoriev I.V."/>
            <person name="Debuchy R."/>
            <person name="Gladieux P."/>
            <person name="Hiltunen Thoren M."/>
            <person name="Johannesson H."/>
        </authorList>
    </citation>
    <scope>NUCLEOTIDE SEQUENCE</scope>
    <source>
        <strain evidence="2">PSN309</strain>
    </source>
</reference>
<protein>
    <submittedName>
        <fullName evidence="2">Uncharacterized protein</fullName>
    </submittedName>
</protein>
<dbReference type="EMBL" id="MU864595">
    <property type="protein sequence ID" value="KAK4182929.1"/>
    <property type="molecule type" value="Genomic_DNA"/>
</dbReference>
<organism evidence="2 3">
    <name type="scientific">Podospora australis</name>
    <dbReference type="NCBI Taxonomy" id="1536484"/>
    <lineage>
        <taxon>Eukaryota</taxon>
        <taxon>Fungi</taxon>
        <taxon>Dikarya</taxon>
        <taxon>Ascomycota</taxon>
        <taxon>Pezizomycotina</taxon>
        <taxon>Sordariomycetes</taxon>
        <taxon>Sordariomycetidae</taxon>
        <taxon>Sordariales</taxon>
        <taxon>Podosporaceae</taxon>
        <taxon>Podospora</taxon>
    </lineage>
</organism>
<comment type="caution">
    <text evidence="2">The sequence shown here is derived from an EMBL/GenBank/DDBJ whole genome shotgun (WGS) entry which is preliminary data.</text>
</comment>
<reference evidence="2" key="2">
    <citation type="submission" date="2023-05" db="EMBL/GenBank/DDBJ databases">
        <authorList>
            <consortium name="Lawrence Berkeley National Laboratory"/>
            <person name="Steindorff A."/>
            <person name="Hensen N."/>
            <person name="Bonometti L."/>
            <person name="Westerberg I."/>
            <person name="Brannstrom I.O."/>
            <person name="Guillou S."/>
            <person name="Cros-Aarteil S."/>
            <person name="Calhoun S."/>
            <person name="Haridas S."/>
            <person name="Kuo A."/>
            <person name="Mondo S."/>
            <person name="Pangilinan J."/>
            <person name="Riley R."/>
            <person name="Labutti K."/>
            <person name="Andreopoulos B."/>
            <person name="Lipzen A."/>
            <person name="Chen C."/>
            <person name="Yanf M."/>
            <person name="Daum C."/>
            <person name="Ng V."/>
            <person name="Clum A."/>
            <person name="Ohm R."/>
            <person name="Martin F."/>
            <person name="Silar P."/>
            <person name="Natvig D."/>
            <person name="Lalanne C."/>
            <person name="Gautier V."/>
            <person name="Ament-Velasquez S.L."/>
            <person name="Kruys A."/>
            <person name="Hutchinson M.I."/>
            <person name="Powell A.J."/>
            <person name="Barry K."/>
            <person name="Miller A.N."/>
            <person name="Grigoriev I.V."/>
            <person name="Debuchy R."/>
            <person name="Gladieux P."/>
            <person name="Thoren M.H."/>
            <person name="Johannesson H."/>
        </authorList>
    </citation>
    <scope>NUCLEOTIDE SEQUENCE</scope>
    <source>
        <strain evidence="2">PSN309</strain>
    </source>
</reference>
<feature type="signal peptide" evidence="1">
    <location>
        <begin position="1"/>
        <end position="20"/>
    </location>
</feature>
<evidence type="ECO:0000313" key="3">
    <source>
        <dbReference type="Proteomes" id="UP001302126"/>
    </source>
</evidence>
<name>A0AAN6WIW3_9PEZI</name>
<keyword evidence="3" id="KW-1185">Reference proteome</keyword>
<keyword evidence="1" id="KW-0732">Signal</keyword>
<sequence length="102" mass="10650">MQFTITSVLALAAAFTGASAAFTKPCNAPYDVCGWTLTSGEFNYDAPTLEAAVQAGGGNPANRNDVYDGIYGCRDNGAIVWKLRCPNGCNAAIDVPNANCRP</sequence>
<gene>
    <name evidence="2" type="ORF">QBC35DRAFT_394972</name>
</gene>
<proteinExistence type="predicted"/>
<evidence type="ECO:0000256" key="1">
    <source>
        <dbReference type="SAM" id="SignalP"/>
    </source>
</evidence>